<reference evidence="1" key="1">
    <citation type="submission" date="2020-07" db="EMBL/GenBank/DDBJ databases">
        <title>complete genome sequences of Salmonella enterica subsp. enterica serovar 4,[5],12:i:- str. L-4526.</title>
        <authorList>
            <person name="Sekizuka T."/>
            <person name="Arai N."/>
            <person name="Akiba M."/>
            <person name="Kuroda M."/>
        </authorList>
    </citation>
    <scope>NUCLEOTIDE SEQUENCE</scope>
    <source>
        <strain evidence="1">L-4526</strain>
    </source>
</reference>
<sequence>MHTFIFLVLIKILTVAEAGILHPCQIRTYACRFFGQSNHTEAGDLEIQGNVLKLKQINL</sequence>
<accession>A0A8D4ZT38</accession>
<dbReference type="EMBL" id="AP023303">
    <property type="protein sequence ID" value="BCI07672.1"/>
    <property type="molecule type" value="Genomic_DNA"/>
</dbReference>
<organism evidence="1">
    <name type="scientific">Salmonella enterica subsp. enterica serovar 4,[5],12:i:-</name>
    <dbReference type="NCBI Taxonomy" id="440524"/>
    <lineage>
        <taxon>Bacteria</taxon>
        <taxon>Pseudomonadati</taxon>
        <taxon>Pseudomonadota</taxon>
        <taxon>Gammaproteobacteria</taxon>
        <taxon>Enterobacterales</taxon>
        <taxon>Enterobacteriaceae</taxon>
        <taxon>Salmonella</taxon>
    </lineage>
</organism>
<proteinExistence type="predicted"/>
<evidence type="ECO:0000313" key="1">
    <source>
        <dbReference type="EMBL" id="BCI07672.1"/>
    </source>
</evidence>
<name>A0A8D4ZT38_SALET</name>
<dbReference type="AlphaFoldDB" id="A0A8D4ZT38"/>
<protein>
    <submittedName>
        <fullName evidence="1">Uncharacterized protein</fullName>
    </submittedName>
</protein>
<gene>
    <name evidence="1" type="ORF">SEL4526_18810</name>
</gene>